<comment type="caution">
    <text evidence="9">The sequence shown here is derived from an EMBL/GenBank/DDBJ whole genome shotgun (WGS) entry which is preliminary data.</text>
</comment>
<dbReference type="InterPro" id="IPR029044">
    <property type="entry name" value="Nucleotide-diphossugar_trans"/>
</dbReference>
<evidence type="ECO:0000313" key="9">
    <source>
        <dbReference type="EMBL" id="TDT67888.1"/>
    </source>
</evidence>
<keyword evidence="1" id="KW-1003">Cell membrane</keyword>
<proteinExistence type="predicted"/>
<dbReference type="Gene3D" id="3.90.550.10">
    <property type="entry name" value="Spore Coat Polysaccharide Biosynthesis Protein SpsA, Chain A"/>
    <property type="match status" value="1"/>
</dbReference>
<name>A0AA46DX98_9FUSO</name>
<dbReference type="Pfam" id="PF00535">
    <property type="entry name" value="Glycos_transf_2"/>
    <property type="match status" value="1"/>
</dbReference>
<dbReference type="CDD" id="cd04187">
    <property type="entry name" value="DPM1_like_bac"/>
    <property type="match status" value="1"/>
</dbReference>
<dbReference type="AlphaFoldDB" id="A0AA46DX98"/>
<keyword evidence="7" id="KW-0472">Membrane</keyword>
<evidence type="ECO:0000256" key="1">
    <source>
        <dbReference type="ARBA" id="ARBA00022475"/>
    </source>
</evidence>
<evidence type="ECO:0000256" key="7">
    <source>
        <dbReference type="ARBA" id="ARBA00023136"/>
    </source>
</evidence>
<evidence type="ECO:0000256" key="2">
    <source>
        <dbReference type="ARBA" id="ARBA00022676"/>
    </source>
</evidence>
<dbReference type="GO" id="GO:0099621">
    <property type="term" value="F:undecaprenyl-phosphate 4-deoxy-4-formamido-L-arabinose transferase activity"/>
    <property type="evidence" value="ECO:0007669"/>
    <property type="project" value="TreeGrafter"/>
</dbReference>
<reference evidence="9 10" key="1">
    <citation type="submission" date="2019-03" db="EMBL/GenBank/DDBJ databases">
        <title>Genomic Encyclopedia of Type Strains, Phase IV (KMG-IV): sequencing the most valuable type-strain genomes for metagenomic binning, comparative biology and taxonomic classification.</title>
        <authorList>
            <person name="Goeker M."/>
        </authorList>
    </citation>
    <scope>NUCLEOTIDE SEQUENCE [LARGE SCALE GENOMIC DNA]</scope>
    <source>
        <strain evidence="9 10">DSM 100055</strain>
    </source>
</reference>
<dbReference type="GO" id="GO:0009103">
    <property type="term" value="P:lipopolysaccharide biosynthetic process"/>
    <property type="evidence" value="ECO:0007669"/>
    <property type="project" value="UniProtKB-KW"/>
</dbReference>
<dbReference type="EMBL" id="SOBG01000009">
    <property type="protein sequence ID" value="TDT67888.1"/>
    <property type="molecule type" value="Genomic_DNA"/>
</dbReference>
<dbReference type="GO" id="GO:0005886">
    <property type="term" value="C:plasma membrane"/>
    <property type="evidence" value="ECO:0007669"/>
    <property type="project" value="TreeGrafter"/>
</dbReference>
<sequence length="234" mass="26784">MEISVIIPVYNEKDNIKPMIEKVENALKKQFKNYEIIYVNDGSTDGSEEILNSIAKTNKNVKVFHFTENNGQTAALAAGFEKCNGDLVVTMDGDMQTDPEDIYVLLPYIKEYDVVNGKRATREDGFSRKLASQLGNGIRNFITNDNITDTGCPLKLFKKEVVKKFQLFNGMHRFLPTLAKIYGHSVIEVPVRHYDRQFGTSKYKTWGRALRGLKDALAVRWMKSRVLMYKIKED</sequence>
<evidence type="ECO:0000256" key="3">
    <source>
        <dbReference type="ARBA" id="ARBA00022679"/>
    </source>
</evidence>
<dbReference type="PANTHER" id="PTHR48090:SF3">
    <property type="entry name" value="UNDECAPRENYL-PHOSPHATE 4-DEOXY-4-FORMAMIDO-L-ARABINOSE TRANSFERASE"/>
    <property type="match status" value="1"/>
</dbReference>
<evidence type="ECO:0000256" key="6">
    <source>
        <dbReference type="ARBA" id="ARBA00022989"/>
    </source>
</evidence>
<keyword evidence="6" id="KW-1133">Transmembrane helix</keyword>
<keyword evidence="5" id="KW-0448">Lipopolysaccharide biosynthesis</keyword>
<dbReference type="PANTHER" id="PTHR48090">
    <property type="entry name" value="UNDECAPRENYL-PHOSPHATE 4-DEOXY-4-FORMAMIDO-L-ARABINOSE TRANSFERASE-RELATED"/>
    <property type="match status" value="1"/>
</dbReference>
<keyword evidence="3" id="KW-0808">Transferase</keyword>
<protein>
    <submittedName>
        <fullName evidence="9">Glycosyltransferase involved in cell wall biosynthesis</fullName>
    </submittedName>
</protein>
<dbReference type="InterPro" id="IPR050256">
    <property type="entry name" value="Glycosyltransferase_2"/>
</dbReference>
<accession>A0AA46DX98</accession>
<dbReference type="Proteomes" id="UP000294678">
    <property type="component" value="Unassembled WGS sequence"/>
</dbReference>
<keyword evidence="10" id="KW-1185">Reference proteome</keyword>
<evidence type="ECO:0000259" key="8">
    <source>
        <dbReference type="Pfam" id="PF00535"/>
    </source>
</evidence>
<dbReference type="SUPFAM" id="SSF53448">
    <property type="entry name" value="Nucleotide-diphospho-sugar transferases"/>
    <property type="match status" value="1"/>
</dbReference>
<gene>
    <name evidence="9" type="ORF">EV215_1893</name>
</gene>
<keyword evidence="4" id="KW-0812">Transmembrane</keyword>
<evidence type="ECO:0000313" key="10">
    <source>
        <dbReference type="Proteomes" id="UP000294678"/>
    </source>
</evidence>
<evidence type="ECO:0000256" key="5">
    <source>
        <dbReference type="ARBA" id="ARBA00022985"/>
    </source>
</evidence>
<evidence type="ECO:0000256" key="4">
    <source>
        <dbReference type="ARBA" id="ARBA00022692"/>
    </source>
</evidence>
<organism evidence="9 10">
    <name type="scientific">Hypnocyclicus thermotrophus</name>
    <dbReference type="NCBI Taxonomy" id="1627895"/>
    <lineage>
        <taxon>Bacteria</taxon>
        <taxon>Fusobacteriati</taxon>
        <taxon>Fusobacteriota</taxon>
        <taxon>Fusobacteriia</taxon>
        <taxon>Fusobacteriales</taxon>
        <taxon>Fusobacteriaceae</taxon>
        <taxon>Hypnocyclicus</taxon>
    </lineage>
</organism>
<keyword evidence="2" id="KW-0328">Glycosyltransferase</keyword>
<feature type="domain" description="Glycosyltransferase 2-like" evidence="8">
    <location>
        <begin position="4"/>
        <end position="164"/>
    </location>
</feature>
<dbReference type="InterPro" id="IPR001173">
    <property type="entry name" value="Glyco_trans_2-like"/>
</dbReference>